<keyword evidence="2" id="KW-0805">Transcription regulation</keyword>
<dbReference type="RefSeq" id="WP_289962827.1">
    <property type="nucleotide sequence ID" value="NZ_JAUEOZ010000002.1"/>
</dbReference>
<dbReference type="SUPFAM" id="SSF46785">
    <property type="entry name" value="Winged helix' DNA-binding domain"/>
    <property type="match status" value="1"/>
</dbReference>
<dbReference type="Gene3D" id="3.40.190.290">
    <property type="match status" value="1"/>
</dbReference>
<keyword evidence="3" id="KW-0238">DNA-binding</keyword>
<dbReference type="PROSITE" id="PS50931">
    <property type="entry name" value="HTH_LYSR"/>
    <property type="match status" value="1"/>
</dbReference>
<keyword evidence="4" id="KW-0804">Transcription</keyword>
<evidence type="ECO:0000256" key="1">
    <source>
        <dbReference type="ARBA" id="ARBA00009437"/>
    </source>
</evidence>
<protein>
    <submittedName>
        <fullName evidence="6">LysR family transcriptional regulator</fullName>
    </submittedName>
</protein>
<dbReference type="PANTHER" id="PTHR30118:SF14">
    <property type="entry name" value="LYSR FAMILY TRANSCRIPTIONAL REGULATOR"/>
    <property type="match status" value="1"/>
</dbReference>
<evidence type="ECO:0000256" key="4">
    <source>
        <dbReference type="ARBA" id="ARBA00023163"/>
    </source>
</evidence>
<organism evidence="6 7">
    <name type="scientific">Vibrio agarivorans</name>
    <dbReference type="NCBI Taxonomy" id="153622"/>
    <lineage>
        <taxon>Bacteria</taxon>
        <taxon>Pseudomonadati</taxon>
        <taxon>Pseudomonadota</taxon>
        <taxon>Gammaproteobacteria</taxon>
        <taxon>Vibrionales</taxon>
        <taxon>Vibrionaceae</taxon>
        <taxon>Vibrio</taxon>
    </lineage>
</organism>
<dbReference type="Pfam" id="PF00126">
    <property type="entry name" value="HTH_1"/>
    <property type="match status" value="1"/>
</dbReference>
<dbReference type="InterPro" id="IPR036388">
    <property type="entry name" value="WH-like_DNA-bd_sf"/>
</dbReference>
<keyword evidence="7" id="KW-1185">Reference proteome</keyword>
<dbReference type="InterPro" id="IPR005119">
    <property type="entry name" value="LysR_subst-bd"/>
</dbReference>
<feature type="domain" description="HTH lysR-type" evidence="5">
    <location>
        <begin position="9"/>
        <end position="66"/>
    </location>
</feature>
<evidence type="ECO:0000259" key="5">
    <source>
        <dbReference type="PROSITE" id="PS50931"/>
    </source>
</evidence>
<dbReference type="SUPFAM" id="SSF53850">
    <property type="entry name" value="Periplasmic binding protein-like II"/>
    <property type="match status" value="1"/>
</dbReference>
<dbReference type="InterPro" id="IPR050389">
    <property type="entry name" value="LysR-type_TF"/>
</dbReference>
<reference evidence="6" key="1">
    <citation type="submission" date="2024-05" db="EMBL/GenBank/DDBJ databases">
        <title>Genome Sequences of Four Agar- Degrading Marine Bacteria.</title>
        <authorList>
            <person name="Phillips E.K."/>
            <person name="Shaffer J.C."/>
            <person name="Henson M.W."/>
            <person name="Temperton B."/>
            <person name="Thrash C.J."/>
            <person name="Martin M.O."/>
        </authorList>
    </citation>
    <scope>NUCLEOTIDE SEQUENCE</scope>
    <source>
        <strain evidence="6">EKP203</strain>
    </source>
</reference>
<dbReference type="Proteomes" id="UP001169719">
    <property type="component" value="Unassembled WGS sequence"/>
</dbReference>
<dbReference type="CDD" id="cd05466">
    <property type="entry name" value="PBP2_LTTR_substrate"/>
    <property type="match status" value="1"/>
</dbReference>
<comment type="similarity">
    <text evidence="1">Belongs to the LysR transcriptional regulatory family.</text>
</comment>
<dbReference type="PANTHER" id="PTHR30118">
    <property type="entry name" value="HTH-TYPE TRANSCRIPTIONAL REGULATOR LEUO-RELATED"/>
    <property type="match status" value="1"/>
</dbReference>
<evidence type="ECO:0000256" key="3">
    <source>
        <dbReference type="ARBA" id="ARBA00023125"/>
    </source>
</evidence>
<dbReference type="InterPro" id="IPR036390">
    <property type="entry name" value="WH_DNA-bd_sf"/>
</dbReference>
<evidence type="ECO:0000313" key="7">
    <source>
        <dbReference type="Proteomes" id="UP001169719"/>
    </source>
</evidence>
<dbReference type="InterPro" id="IPR000847">
    <property type="entry name" value="LysR_HTH_N"/>
</dbReference>
<dbReference type="Gene3D" id="1.10.10.10">
    <property type="entry name" value="Winged helix-like DNA-binding domain superfamily/Winged helix DNA-binding domain"/>
    <property type="match status" value="1"/>
</dbReference>
<comment type="caution">
    <text evidence="6">The sequence shown here is derived from an EMBL/GenBank/DDBJ whole genome shotgun (WGS) entry which is preliminary data.</text>
</comment>
<proteinExistence type="inferred from homology"/>
<sequence length="319" mass="36188">MAKDLFLNLDLNLLRTFLVLYQELNMRKASQRLFVSQPALSQALKKLRHHFDDELFVKVPSGLESTPFGHELASYITPHLEGLADALNRTKRFEPHNINYPIKIALSSTLMSCVGGLLFSELKKVAPQANIELLTWNTNTPEAMLKDEVTIGFHYDFTLLQGLSSVPIGEVEGIALVRKAHPLANKQFVTLNDLSQYPLASLVNSGWNDHFAHAVNLAQIFGLELEVGIRSESLQVLIDVTEASDMFIGHANLFPITKYPSLTALKFHVEDQFKKQFTMPVHGHFHKKNINNPLIEWLNSEMTELLQQQVEQMKPYYSH</sequence>
<dbReference type="Pfam" id="PF03466">
    <property type="entry name" value="LysR_substrate"/>
    <property type="match status" value="1"/>
</dbReference>
<evidence type="ECO:0000313" key="6">
    <source>
        <dbReference type="EMBL" id="MDN2482780.1"/>
    </source>
</evidence>
<dbReference type="EMBL" id="JAUEOZ010000002">
    <property type="protein sequence ID" value="MDN2482780.1"/>
    <property type="molecule type" value="Genomic_DNA"/>
</dbReference>
<gene>
    <name evidence="6" type="ORF">QWJ08_15680</name>
</gene>
<evidence type="ECO:0000256" key="2">
    <source>
        <dbReference type="ARBA" id="ARBA00023015"/>
    </source>
</evidence>
<accession>A0ABT7Y478</accession>
<name>A0ABT7Y478_9VIBR</name>
<dbReference type="PRINTS" id="PR00039">
    <property type="entry name" value="HTHLYSR"/>
</dbReference>